<keyword evidence="2" id="KW-0808">Transferase</keyword>
<evidence type="ECO:0000313" key="4">
    <source>
        <dbReference type="Proteomes" id="UP001163798"/>
    </source>
</evidence>
<keyword evidence="4" id="KW-1185">Reference proteome</keyword>
<dbReference type="Pfam" id="PF01793">
    <property type="entry name" value="Glyco_transf_15"/>
    <property type="match status" value="1"/>
</dbReference>
<dbReference type="GO" id="GO:0000032">
    <property type="term" value="P:cell wall mannoprotein biosynthetic process"/>
    <property type="evidence" value="ECO:0007669"/>
    <property type="project" value="TreeGrafter"/>
</dbReference>
<evidence type="ECO:0000256" key="1">
    <source>
        <dbReference type="ARBA" id="ARBA00007677"/>
    </source>
</evidence>
<dbReference type="PANTHER" id="PTHR31121">
    <property type="entry name" value="ALPHA-1,2 MANNOSYLTRANSFERASE KTR1"/>
    <property type="match status" value="1"/>
</dbReference>
<organism evidence="3 4">
    <name type="scientific">Lentinula aff. detonsa</name>
    <dbReference type="NCBI Taxonomy" id="2804958"/>
    <lineage>
        <taxon>Eukaryota</taxon>
        <taxon>Fungi</taxon>
        <taxon>Dikarya</taxon>
        <taxon>Basidiomycota</taxon>
        <taxon>Agaricomycotina</taxon>
        <taxon>Agaricomycetes</taxon>
        <taxon>Agaricomycetidae</taxon>
        <taxon>Agaricales</taxon>
        <taxon>Marasmiineae</taxon>
        <taxon>Omphalotaceae</taxon>
        <taxon>Lentinula</taxon>
    </lineage>
</organism>
<dbReference type="EMBL" id="MU793465">
    <property type="protein sequence ID" value="KAJ3782599.1"/>
    <property type="molecule type" value="Genomic_DNA"/>
</dbReference>
<dbReference type="GO" id="GO:0006487">
    <property type="term" value="P:protein N-linked glycosylation"/>
    <property type="evidence" value="ECO:0007669"/>
    <property type="project" value="TreeGrafter"/>
</dbReference>
<evidence type="ECO:0000256" key="2">
    <source>
        <dbReference type="ARBA" id="ARBA00022679"/>
    </source>
</evidence>
<dbReference type="InterPro" id="IPR002685">
    <property type="entry name" value="Glyco_trans_15"/>
</dbReference>
<protein>
    <submittedName>
        <fullName evidence="3">Glycolipid 2-alpha-mannosyltransferase-domain-containing protein</fullName>
    </submittedName>
</protein>
<comment type="similarity">
    <text evidence="1">Belongs to the glycosyltransferase 15 family.</text>
</comment>
<feature type="non-terminal residue" evidence="3">
    <location>
        <position position="1"/>
    </location>
</feature>
<reference evidence="3" key="1">
    <citation type="submission" date="2022-08" db="EMBL/GenBank/DDBJ databases">
        <authorList>
            <consortium name="DOE Joint Genome Institute"/>
            <person name="Min B."/>
            <person name="Riley R."/>
            <person name="Sierra-Patev S."/>
            <person name="Naranjo-Ortiz M."/>
            <person name="Looney B."/>
            <person name="Konkel Z."/>
            <person name="Slot J.C."/>
            <person name="Sakamoto Y."/>
            <person name="Steenwyk J.L."/>
            <person name="Rokas A."/>
            <person name="Carro J."/>
            <person name="Camarero S."/>
            <person name="Ferreira P."/>
            <person name="Molpeceres G."/>
            <person name="Ruiz-Duenas F.J."/>
            <person name="Serrano A."/>
            <person name="Henrissat B."/>
            <person name="Drula E."/>
            <person name="Hughes K.W."/>
            <person name="Mata J.L."/>
            <person name="Ishikawa N.K."/>
            <person name="Vargas-Isla R."/>
            <person name="Ushijima S."/>
            <person name="Smith C.A."/>
            <person name="Ahrendt S."/>
            <person name="Andreopoulos W."/>
            <person name="He G."/>
            <person name="Labutti K."/>
            <person name="Lipzen A."/>
            <person name="Ng V."/>
            <person name="Sandor L."/>
            <person name="Barry K."/>
            <person name="Martinez A.T."/>
            <person name="Xiao Y."/>
            <person name="Gibbons J.G."/>
            <person name="Terashima K."/>
            <person name="Hibbett D.S."/>
            <person name="Grigoriev I.V."/>
        </authorList>
    </citation>
    <scope>NUCLEOTIDE SEQUENCE</scope>
    <source>
        <strain evidence="3">TFB10291</strain>
    </source>
</reference>
<feature type="non-terminal residue" evidence="3">
    <location>
        <position position="70"/>
    </location>
</feature>
<dbReference type="GO" id="GO:0005794">
    <property type="term" value="C:Golgi apparatus"/>
    <property type="evidence" value="ECO:0007669"/>
    <property type="project" value="TreeGrafter"/>
</dbReference>
<dbReference type="Proteomes" id="UP001163798">
    <property type="component" value="Unassembled WGS sequence"/>
</dbReference>
<dbReference type="GO" id="GO:0000026">
    <property type="term" value="F:alpha-1,2-mannosyltransferase activity"/>
    <property type="evidence" value="ECO:0007669"/>
    <property type="project" value="TreeGrafter"/>
</dbReference>
<evidence type="ECO:0000313" key="3">
    <source>
        <dbReference type="EMBL" id="KAJ3782599.1"/>
    </source>
</evidence>
<dbReference type="InterPro" id="IPR029044">
    <property type="entry name" value="Nucleotide-diphossugar_trans"/>
</dbReference>
<proteinExistence type="inferred from homology"/>
<dbReference type="Gene3D" id="3.90.550.10">
    <property type="entry name" value="Spore Coat Polysaccharide Biosynthesis Protein SpsA, Chain A"/>
    <property type="match status" value="1"/>
</dbReference>
<comment type="caution">
    <text evidence="3">The sequence shown here is derived from an EMBL/GenBank/DDBJ whole genome shotgun (WGS) entry which is preliminary data.</text>
</comment>
<dbReference type="AlphaFoldDB" id="A0AA38NKI6"/>
<name>A0AA38NKI6_9AGAR</name>
<dbReference type="SUPFAM" id="SSF53448">
    <property type="entry name" value="Nucleotide-diphospho-sugar transferases"/>
    <property type="match status" value="1"/>
</dbReference>
<accession>A0AA38NKI6</accession>
<dbReference type="PANTHER" id="PTHR31121:SF6">
    <property type="entry name" value="ALPHA-1,2 MANNOSYLTRANSFERASE KTR1"/>
    <property type="match status" value="1"/>
</dbReference>
<sequence length="70" mass="8335">TTIPILLASRVRFSTLFITNVSLIRPDIKYFCDVTYDPFDYLRDNKKTYGFTISFYEWEKTIPTLWATVK</sequence>
<gene>
    <name evidence="3" type="ORF">GGU10DRAFT_232259</name>
</gene>
<dbReference type="GO" id="GO:0016020">
    <property type="term" value="C:membrane"/>
    <property type="evidence" value="ECO:0007669"/>
    <property type="project" value="InterPro"/>
</dbReference>